<evidence type="ECO:0000256" key="5">
    <source>
        <dbReference type="ARBA" id="ARBA00022884"/>
    </source>
</evidence>
<comment type="similarity">
    <text evidence="7">Belongs to the DEAD box helicase family.</text>
</comment>
<dbReference type="InterPro" id="IPR025313">
    <property type="entry name" value="SPB4-like_CTE"/>
</dbReference>
<dbReference type="Gene3D" id="3.40.50.300">
    <property type="entry name" value="P-loop containing nucleotide triphosphate hydrolases"/>
    <property type="match status" value="2"/>
</dbReference>
<dbReference type="GO" id="GO:0042254">
    <property type="term" value="P:ribosome biogenesis"/>
    <property type="evidence" value="ECO:0000318"/>
    <property type="project" value="GO_Central"/>
</dbReference>
<feature type="short sequence motif" description="Q motif" evidence="6">
    <location>
        <begin position="220"/>
        <end position="249"/>
    </location>
</feature>
<evidence type="ECO:0000259" key="10">
    <source>
        <dbReference type="PROSITE" id="PS51192"/>
    </source>
</evidence>
<feature type="compositionally biased region" description="Gly residues" evidence="9">
    <location>
        <begin position="145"/>
        <end position="158"/>
    </location>
</feature>
<dbReference type="PROSITE" id="PS51195">
    <property type="entry name" value="Q_MOTIF"/>
    <property type="match status" value="1"/>
</dbReference>
<dbReference type="InterPro" id="IPR014014">
    <property type="entry name" value="RNA_helicase_DEAD_Q_motif"/>
</dbReference>
<evidence type="ECO:0000259" key="11">
    <source>
        <dbReference type="PROSITE" id="PS51194"/>
    </source>
</evidence>
<keyword evidence="1 7" id="KW-0547">Nucleotide-binding</keyword>
<keyword evidence="2 7" id="KW-0378">Hydrolase</keyword>
<sequence>MEDDDDSLLLNFVTSGGGTATGKRKSSKTRYAERHSKAAKKRRVQAGASGGLHKGLLGQETGKGKPVSLPAEQLNETEERGGTTVSHQKPVWAGRKVDDLARSGGADRKAGTRPIAAKQDVKAASSDKFSFKKNAGPPKQSFGNRGNGLGSVGNAGGQGERDQSVWGDAEPPVKSGAVQKAPSHGVHQATNASATNAAGAKPAKSEPLSAEAARSVFSASSFAELGLSAPVAQHIEGGLGFTAPTHVQKAAIPAMLTGRDALVKADTGSGKTLAYLAPIVDQLAIRDKKVERHDGTYALILAPTRELCLQITGVAEKLVKRFIWLVPGQIMGGEKKAKEKARLRKGVTILVATPGRLLDHLKSTASFRLDNLQWLIFDEADRLLDLGFEKDIVQILEILDDPSKKGAYRGVRRQIALFSATLNARVDRLANLSLANPLKVGLDSPNPPAGASDAGPQAQDAAGGDADADAFDLEKDLDDVFASEKDEQFRIPSQLRQFYIKVPWKLRLITLCTFLRAKTAAAAARCKAVVFFSTCDAVEFHHLLLSTFSLQEESGKEAGTYVSCPVFKLHGNLSQKERSQTFFAFGKAASGVLLCTDVAARGLDIPAVNVIVQYDTPGEAEEYVHRVGRTARLGQEGESFLFLQPNEVDYLDVLARRHVAVQPLALMGILDEIPLDRRKGRAKEALVPEVHPGVLALEKRLEGTLGKQRELRQLATDAFRSFLRSYAAHRGSLKQIFHVKRLHLGHVARSFALKDAPTLLGQSSKKLAMKKEKQERLKRFTRKKKRVTAATMGE</sequence>
<organism evidence="13 14">
    <name type="scientific">Klebsormidium nitens</name>
    <name type="common">Green alga</name>
    <name type="synonym">Ulothrix nitens</name>
    <dbReference type="NCBI Taxonomy" id="105231"/>
    <lineage>
        <taxon>Eukaryota</taxon>
        <taxon>Viridiplantae</taxon>
        <taxon>Streptophyta</taxon>
        <taxon>Klebsormidiophyceae</taxon>
        <taxon>Klebsormidiales</taxon>
        <taxon>Klebsormidiaceae</taxon>
        <taxon>Klebsormidium</taxon>
    </lineage>
</organism>
<feature type="domain" description="Helicase C-terminal" evidence="11">
    <location>
        <begin position="494"/>
        <end position="681"/>
    </location>
</feature>
<dbReference type="InterPro" id="IPR001650">
    <property type="entry name" value="Helicase_C-like"/>
</dbReference>
<keyword evidence="5 8" id="KW-0694">RNA-binding</keyword>
<evidence type="ECO:0000256" key="8">
    <source>
        <dbReference type="RuleBase" id="RU365068"/>
    </source>
</evidence>
<evidence type="ECO:0000313" key="14">
    <source>
        <dbReference type="Proteomes" id="UP000054558"/>
    </source>
</evidence>
<dbReference type="InterPro" id="IPR027417">
    <property type="entry name" value="P-loop_NTPase"/>
</dbReference>
<evidence type="ECO:0000256" key="2">
    <source>
        <dbReference type="ARBA" id="ARBA00022801"/>
    </source>
</evidence>
<evidence type="ECO:0000259" key="12">
    <source>
        <dbReference type="PROSITE" id="PS51195"/>
    </source>
</evidence>
<dbReference type="GO" id="GO:0016887">
    <property type="term" value="F:ATP hydrolysis activity"/>
    <property type="evidence" value="ECO:0007669"/>
    <property type="project" value="RHEA"/>
</dbReference>
<feature type="region of interest" description="Disordered" evidence="9">
    <location>
        <begin position="445"/>
        <end position="465"/>
    </location>
</feature>
<dbReference type="AlphaFoldDB" id="A0A1Y1HLP6"/>
<evidence type="ECO:0000256" key="9">
    <source>
        <dbReference type="SAM" id="MobiDB-lite"/>
    </source>
</evidence>
<dbReference type="STRING" id="105231.A0A1Y1HLP6"/>
<dbReference type="SMART" id="SM00490">
    <property type="entry name" value="HELICc"/>
    <property type="match status" value="1"/>
</dbReference>
<name>A0A1Y1HLP6_KLENI</name>
<dbReference type="GO" id="GO:0005634">
    <property type="term" value="C:nucleus"/>
    <property type="evidence" value="ECO:0000318"/>
    <property type="project" value="GO_Central"/>
</dbReference>
<dbReference type="SMART" id="SM01178">
    <property type="entry name" value="DUF4217"/>
    <property type="match status" value="1"/>
</dbReference>
<dbReference type="InterPro" id="IPR011545">
    <property type="entry name" value="DEAD/DEAH_box_helicase_dom"/>
</dbReference>
<dbReference type="Pfam" id="PF13959">
    <property type="entry name" value="CTE_SPB4"/>
    <property type="match status" value="1"/>
</dbReference>
<feature type="compositionally biased region" description="Low complexity" evidence="9">
    <location>
        <begin position="189"/>
        <end position="202"/>
    </location>
</feature>
<accession>A0A1Y1HLP6</accession>
<dbReference type="EMBL" id="DF236969">
    <property type="protein sequence ID" value="GAQ78913.1"/>
    <property type="molecule type" value="Genomic_DNA"/>
</dbReference>
<feature type="domain" description="DEAD-box RNA helicase Q" evidence="12">
    <location>
        <begin position="220"/>
        <end position="249"/>
    </location>
</feature>
<comment type="domain">
    <text evidence="8">The Q motif is unique to and characteristic of the DEAD box family of RNA helicases and controls ATP binding and hydrolysis.</text>
</comment>
<dbReference type="GO" id="GO:0003724">
    <property type="term" value="F:RNA helicase activity"/>
    <property type="evidence" value="ECO:0007669"/>
    <property type="project" value="UniProtKB-EC"/>
</dbReference>
<reference evidence="13 14" key="1">
    <citation type="journal article" date="2014" name="Nat. Commun.">
        <title>Klebsormidium flaccidum genome reveals primary factors for plant terrestrial adaptation.</title>
        <authorList>
            <person name="Hori K."/>
            <person name="Maruyama F."/>
            <person name="Fujisawa T."/>
            <person name="Togashi T."/>
            <person name="Yamamoto N."/>
            <person name="Seo M."/>
            <person name="Sato S."/>
            <person name="Yamada T."/>
            <person name="Mori H."/>
            <person name="Tajima N."/>
            <person name="Moriyama T."/>
            <person name="Ikeuchi M."/>
            <person name="Watanabe M."/>
            <person name="Wada H."/>
            <person name="Kobayashi K."/>
            <person name="Saito M."/>
            <person name="Masuda T."/>
            <person name="Sasaki-Sekimoto Y."/>
            <person name="Mashiguchi K."/>
            <person name="Awai K."/>
            <person name="Shimojima M."/>
            <person name="Masuda S."/>
            <person name="Iwai M."/>
            <person name="Nobusawa T."/>
            <person name="Narise T."/>
            <person name="Kondo S."/>
            <person name="Saito H."/>
            <person name="Sato R."/>
            <person name="Murakawa M."/>
            <person name="Ihara Y."/>
            <person name="Oshima-Yamada Y."/>
            <person name="Ohtaka K."/>
            <person name="Satoh M."/>
            <person name="Sonobe K."/>
            <person name="Ishii M."/>
            <person name="Ohtani R."/>
            <person name="Kanamori-Sato M."/>
            <person name="Honoki R."/>
            <person name="Miyazaki D."/>
            <person name="Mochizuki H."/>
            <person name="Umetsu J."/>
            <person name="Higashi K."/>
            <person name="Shibata D."/>
            <person name="Kamiya Y."/>
            <person name="Sato N."/>
            <person name="Nakamura Y."/>
            <person name="Tabata S."/>
            <person name="Ida S."/>
            <person name="Kurokawa K."/>
            <person name="Ohta H."/>
        </authorList>
    </citation>
    <scope>NUCLEOTIDE SEQUENCE [LARGE SCALE GENOMIC DNA]</scope>
    <source>
        <strain evidence="13 14">NIES-2285</strain>
    </source>
</reference>
<evidence type="ECO:0000256" key="6">
    <source>
        <dbReference type="PROSITE-ProRule" id="PRU00552"/>
    </source>
</evidence>
<protein>
    <recommendedName>
        <fullName evidence="8">ATP-dependent RNA helicase</fullName>
        <ecNumber evidence="8">3.6.4.13</ecNumber>
    </recommendedName>
</protein>
<dbReference type="SMART" id="SM00487">
    <property type="entry name" value="DEXDc"/>
    <property type="match status" value="1"/>
</dbReference>
<evidence type="ECO:0000256" key="4">
    <source>
        <dbReference type="ARBA" id="ARBA00022840"/>
    </source>
</evidence>
<evidence type="ECO:0000256" key="1">
    <source>
        <dbReference type="ARBA" id="ARBA00022741"/>
    </source>
</evidence>
<dbReference type="CDD" id="cd17949">
    <property type="entry name" value="DEADc_DDX31"/>
    <property type="match status" value="1"/>
</dbReference>
<keyword evidence="3 7" id="KW-0347">Helicase</keyword>
<dbReference type="InterPro" id="IPR000629">
    <property type="entry name" value="RNA-helicase_DEAD-box_CS"/>
</dbReference>
<dbReference type="PROSITE" id="PS51194">
    <property type="entry name" value="HELICASE_CTER"/>
    <property type="match status" value="1"/>
</dbReference>
<dbReference type="EC" id="3.6.4.13" evidence="8"/>
<dbReference type="InterPro" id="IPR014001">
    <property type="entry name" value="Helicase_ATP-bd"/>
</dbReference>
<comment type="function">
    <text evidence="8">RNA helicase.</text>
</comment>
<gene>
    <name evidence="13" type="ORF">KFL_000200660</name>
</gene>
<dbReference type="CDD" id="cd18787">
    <property type="entry name" value="SF2_C_DEAD"/>
    <property type="match status" value="1"/>
</dbReference>
<dbReference type="Proteomes" id="UP000054558">
    <property type="component" value="Unassembled WGS sequence"/>
</dbReference>
<comment type="catalytic activity">
    <reaction evidence="8">
        <text>ATP + H2O = ADP + phosphate + H(+)</text>
        <dbReference type="Rhea" id="RHEA:13065"/>
        <dbReference type="ChEBI" id="CHEBI:15377"/>
        <dbReference type="ChEBI" id="CHEBI:15378"/>
        <dbReference type="ChEBI" id="CHEBI:30616"/>
        <dbReference type="ChEBI" id="CHEBI:43474"/>
        <dbReference type="ChEBI" id="CHEBI:456216"/>
        <dbReference type="EC" id="3.6.4.13"/>
    </reaction>
</comment>
<dbReference type="PROSITE" id="PS00039">
    <property type="entry name" value="DEAD_ATP_HELICASE"/>
    <property type="match status" value="1"/>
</dbReference>
<dbReference type="SUPFAM" id="SSF52540">
    <property type="entry name" value="P-loop containing nucleoside triphosphate hydrolases"/>
    <property type="match status" value="2"/>
</dbReference>
<evidence type="ECO:0000256" key="7">
    <source>
        <dbReference type="RuleBase" id="RU000492"/>
    </source>
</evidence>
<dbReference type="OrthoDB" id="422663at2759"/>
<dbReference type="GO" id="GO:0005524">
    <property type="term" value="F:ATP binding"/>
    <property type="evidence" value="ECO:0007669"/>
    <property type="project" value="UniProtKB-UniRule"/>
</dbReference>
<proteinExistence type="inferred from homology"/>
<evidence type="ECO:0000256" key="3">
    <source>
        <dbReference type="ARBA" id="ARBA00022806"/>
    </source>
</evidence>
<feature type="domain" description="Helicase ATP-binding" evidence="10">
    <location>
        <begin position="252"/>
        <end position="440"/>
    </location>
</feature>
<keyword evidence="14" id="KW-1185">Reference proteome</keyword>
<evidence type="ECO:0000313" key="13">
    <source>
        <dbReference type="EMBL" id="GAQ78913.1"/>
    </source>
</evidence>
<keyword evidence="4 7" id="KW-0067">ATP-binding</keyword>
<feature type="compositionally biased region" description="Basic and acidic residues" evidence="9">
    <location>
        <begin position="95"/>
        <end position="110"/>
    </location>
</feature>
<feature type="compositionally biased region" description="Low complexity" evidence="9">
    <location>
        <begin position="449"/>
        <end position="465"/>
    </location>
</feature>
<feature type="region of interest" description="Disordered" evidence="9">
    <location>
        <begin position="13"/>
        <end position="206"/>
    </location>
</feature>
<dbReference type="Pfam" id="PF00270">
    <property type="entry name" value="DEAD"/>
    <property type="match status" value="1"/>
</dbReference>
<dbReference type="PANTHER" id="PTHR24031">
    <property type="entry name" value="RNA HELICASE"/>
    <property type="match status" value="1"/>
</dbReference>
<dbReference type="GO" id="GO:0003723">
    <property type="term" value="F:RNA binding"/>
    <property type="evidence" value="ECO:0007669"/>
    <property type="project" value="UniProtKB-UniRule"/>
</dbReference>
<dbReference type="PROSITE" id="PS51192">
    <property type="entry name" value="HELICASE_ATP_BIND_1"/>
    <property type="match status" value="1"/>
</dbReference>
<dbReference type="Pfam" id="PF00271">
    <property type="entry name" value="Helicase_C"/>
    <property type="match status" value="1"/>
</dbReference>
<dbReference type="OMA" id="AVHIKAD"/>